<dbReference type="EMBL" id="UYYG01000259">
    <property type="protein sequence ID" value="VDN54071.1"/>
    <property type="molecule type" value="Genomic_DNA"/>
</dbReference>
<feature type="transmembrane region" description="Helical" evidence="2">
    <location>
        <begin position="400"/>
        <end position="420"/>
    </location>
</feature>
<dbReference type="OrthoDB" id="5788007at2759"/>
<reference evidence="6" key="1">
    <citation type="submission" date="2017-02" db="UniProtKB">
        <authorList>
            <consortium name="WormBaseParasite"/>
        </authorList>
    </citation>
    <scope>IDENTIFICATION</scope>
</reference>
<evidence type="ECO:0000313" key="6">
    <source>
        <dbReference type="WBParaSite" id="DME_0001062101-mRNA-1"/>
    </source>
</evidence>
<feature type="compositionally biased region" description="Basic and acidic residues" evidence="1">
    <location>
        <begin position="1"/>
        <end position="16"/>
    </location>
</feature>
<evidence type="ECO:0000256" key="2">
    <source>
        <dbReference type="SAM" id="Phobius"/>
    </source>
</evidence>
<name>A0A0N4URE4_DRAME</name>
<evidence type="ECO:0000313" key="3">
    <source>
        <dbReference type="EMBL" id="VDN54071.1"/>
    </source>
</evidence>
<keyword evidence="2" id="KW-0472">Membrane</keyword>
<keyword evidence="5" id="KW-1185">Reference proteome</keyword>
<dbReference type="Proteomes" id="UP000274756">
    <property type="component" value="Unassembled WGS sequence"/>
</dbReference>
<dbReference type="WBParaSite" id="DME_0001062101-mRNA-1">
    <property type="protein sequence ID" value="DME_0001062101-mRNA-1"/>
    <property type="gene ID" value="DME_0001062101"/>
</dbReference>
<dbReference type="AlphaFoldDB" id="A0A0N4URE4"/>
<dbReference type="Proteomes" id="UP000038040">
    <property type="component" value="Unplaced"/>
</dbReference>
<reference evidence="3 5" key="2">
    <citation type="submission" date="2018-11" db="EMBL/GenBank/DDBJ databases">
        <authorList>
            <consortium name="Pathogen Informatics"/>
        </authorList>
    </citation>
    <scope>NUCLEOTIDE SEQUENCE [LARGE SCALE GENOMIC DNA]</scope>
</reference>
<feature type="region of interest" description="Disordered" evidence="1">
    <location>
        <begin position="1"/>
        <end position="21"/>
    </location>
</feature>
<feature type="region of interest" description="Disordered" evidence="1">
    <location>
        <begin position="80"/>
        <end position="99"/>
    </location>
</feature>
<evidence type="ECO:0000313" key="4">
    <source>
        <dbReference type="Proteomes" id="UP000038040"/>
    </source>
</evidence>
<evidence type="ECO:0000313" key="5">
    <source>
        <dbReference type="Proteomes" id="UP000274756"/>
    </source>
</evidence>
<feature type="transmembrane region" description="Helical" evidence="2">
    <location>
        <begin position="376"/>
        <end position="394"/>
    </location>
</feature>
<keyword evidence="2" id="KW-1133">Transmembrane helix</keyword>
<evidence type="ECO:0000256" key="1">
    <source>
        <dbReference type="SAM" id="MobiDB-lite"/>
    </source>
</evidence>
<keyword evidence="2" id="KW-0812">Transmembrane</keyword>
<accession>A0A0N4URE4</accession>
<organism evidence="4 6">
    <name type="scientific">Dracunculus medinensis</name>
    <name type="common">Guinea worm</name>
    <dbReference type="NCBI Taxonomy" id="318479"/>
    <lineage>
        <taxon>Eukaryota</taxon>
        <taxon>Metazoa</taxon>
        <taxon>Ecdysozoa</taxon>
        <taxon>Nematoda</taxon>
        <taxon>Chromadorea</taxon>
        <taxon>Rhabditida</taxon>
        <taxon>Spirurina</taxon>
        <taxon>Dracunculoidea</taxon>
        <taxon>Dracunculidae</taxon>
        <taxon>Dracunculus</taxon>
    </lineage>
</organism>
<proteinExistence type="predicted"/>
<protein>
    <submittedName>
        <fullName evidence="3 6">Uncharacterized protein</fullName>
    </submittedName>
</protein>
<feature type="compositionally biased region" description="Polar residues" evidence="1">
    <location>
        <begin position="80"/>
        <end position="95"/>
    </location>
</feature>
<sequence length="424" mass="47414">MVDKSSKATNEKEKNAKFLGNQFWTQSKKSVNYNSGDQQIRPESTVSRQFLPKKQQRINEAWNKQAQEKTDELNQPFNYTPFKSGSLNKAPSTSAFRRGTPNPPDILQPNILIPPGNLQPTDFLLKRSETPRAQVNPYQIYGGLSNMKEICPQGQSTPKMSCHNLHGQQNHLQLSAGGYLASVHSNKNAIPRLEVKNAWKNTNLETIPLNGPYRPASAMNPLAITRPISRATSDIGIGMMNSGFESRYQSYTTLPRPEKLDYDQRSNHGSEVIHLNKQMSMIYNPYITKPSTDTQISNRPPSSILIGAPGMVSDYIVRKPSLYTGDPIMPPITVQDDIIKPAVDIVYFDGLSLLSVFQVSRSFINQNAKKNENTLFQVLCALVTITCGVLRLLWRAKYAIGIEILFSVLVLIAGIMGIYANNKR</sequence>
<gene>
    <name evidence="3" type="ORF">DME_LOCUS4044</name>
</gene>